<dbReference type="HOGENOM" id="CLU_2236479_0_0_1"/>
<keyword evidence="2" id="KW-1185">Reference proteome</keyword>
<dbReference type="GeneID" id="23890788"/>
<gene>
    <name evidence="1" type="ORF">CNAG_07983</name>
</gene>
<sequence>MRRRKIFKQDVQQTHFSKVDVLDIDIPFNSLAISFFITAEDQFRNTKHSCSSTITTTDIQNGKASSKLLGDSFSKASNIQRALTLGCMQRNGKYVGTLQPHLRSS</sequence>
<protein>
    <submittedName>
        <fullName evidence="1">Uncharacterized protein</fullName>
    </submittedName>
</protein>
<name>T2BMI8_CRYN9</name>
<accession>T2BMI8</accession>
<evidence type="ECO:0000313" key="1">
    <source>
        <dbReference type="EMBL" id="AGV14374.1"/>
    </source>
</evidence>
<evidence type="ECO:0000313" key="2">
    <source>
        <dbReference type="Proteomes" id="UP000010091"/>
    </source>
</evidence>
<proteinExistence type="predicted"/>
<dbReference type="KEGG" id="cng:CNAG_07983"/>
<dbReference type="AlphaFoldDB" id="T2BMI8"/>
<dbReference type="Proteomes" id="UP000010091">
    <property type="component" value="Chromosome 5"/>
</dbReference>
<dbReference type="EMBL" id="CP003824">
    <property type="protein sequence ID" value="AGV14374.1"/>
    <property type="molecule type" value="Genomic_DNA"/>
</dbReference>
<dbReference type="VEuPathDB" id="FungiDB:CNAG_07983"/>
<dbReference type="RefSeq" id="XP_012049671.1">
    <property type="nucleotide sequence ID" value="XM_012194281.1"/>
</dbReference>
<organism evidence="1 2">
    <name type="scientific">Cryptococcus neoformans (strain H99 / ATCC 208821 / CBS 10515 / FGSC 9487)</name>
    <name type="common">Cryptococcus neoformans var. grubii serotype A</name>
    <dbReference type="NCBI Taxonomy" id="235443"/>
    <lineage>
        <taxon>Eukaryota</taxon>
        <taxon>Fungi</taxon>
        <taxon>Dikarya</taxon>
        <taxon>Basidiomycota</taxon>
        <taxon>Agaricomycotina</taxon>
        <taxon>Tremellomycetes</taxon>
        <taxon>Tremellales</taxon>
        <taxon>Cryptococcaceae</taxon>
        <taxon>Cryptococcus</taxon>
        <taxon>Cryptococcus neoformans species complex</taxon>
    </lineage>
</organism>
<reference evidence="1 2" key="1">
    <citation type="journal article" date="2014" name="PLoS Genet.">
        <title>Analysis of the genome and transcriptome of Cryptococcus neoformans var. grubii reveals complex RNA expression and microevolution leading to virulence attenuation.</title>
        <authorList>
            <person name="Janbon G."/>
            <person name="Ormerod K.L."/>
            <person name="Paulet D."/>
            <person name="Byrnes E.J.III."/>
            <person name="Yadav V."/>
            <person name="Chatterjee G."/>
            <person name="Mullapudi N."/>
            <person name="Hon C.C."/>
            <person name="Billmyre R.B."/>
            <person name="Brunel F."/>
            <person name="Bahn Y.S."/>
            <person name="Chen W."/>
            <person name="Chen Y."/>
            <person name="Chow E.W."/>
            <person name="Coppee J.Y."/>
            <person name="Floyd-Averette A."/>
            <person name="Gaillardin C."/>
            <person name="Gerik K.J."/>
            <person name="Goldberg J."/>
            <person name="Gonzalez-Hilarion S."/>
            <person name="Gujja S."/>
            <person name="Hamlin J.L."/>
            <person name="Hsueh Y.P."/>
            <person name="Ianiri G."/>
            <person name="Jones S."/>
            <person name="Kodira C.D."/>
            <person name="Kozubowski L."/>
            <person name="Lam W."/>
            <person name="Marra M."/>
            <person name="Mesner L.D."/>
            <person name="Mieczkowski P.A."/>
            <person name="Moyrand F."/>
            <person name="Nielsen K."/>
            <person name="Proux C."/>
            <person name="Rossignol T."/>
            <person name="Schein J.E."/>
            <person name="Sun S."/>
            <person name="Wollschlaeger C."/>
            <person name="Wood I.A."/>
            <person name="Zeng Q."/>
            <person name="Neuveglise C."/>
            <person name="Newlon C.S."/>
            <person name="Perfect J.R."/>
            <person name="Lodge J.K."/>
            <person name="Idnurm A."/>
            <person name="Stajich J.E."/>
            <person name="Kronstad J.W."/>
            <person name="Sanyal K."/>
            <person name="Heitman J."/>
            <person name="Fraser J.A."/>
            <person name="Cuomo C.A."/>
            <person name="Dietrich F.S."/>
        </authorList>
    </citation>
    <scope>NUCLEOTIDE SEQUENCE [LARGE SCALE GENOMIC DNA]</scope>
    <source>
        <strain evidence="2">H99 / ATCC 208821 / CBS 10515 / FGSC 9487</strain>
    </source>
</reference>